<feature type="compositionally biased region" description="Basic and acidic residues" evidence="2">
    <location>
        <begin position="167"/>
        <end position="176"/>
    </location>
</feature>
<dbReference type="Proteomes" id="UP001597492">
    <property type="component" value="Unassembled WGS sequence"/>
</dbReference>
<name>A0ABW5UTP6_9MICO</name>
<protein>
    <submittedName>
        <fullName evidence="4">Uncharacterized protein</fullName>
    </submittedName>
</protein>
<feature type="compositionally biased region" description="Gly residues" evidence="2">
    <location>
        <begin position="324"/>
        <end position="334"/>
    </location>
</feature>
<feature type="transmembrane region" description="Helical" evidence="3">
    <location>
        <begin position="198"/>
        <end position="217"/>
    </location>
</feature>
<reference evidence="5" key="1">
    <citation type="journal article" date="2019" name="Int. J. Syst. Evol. Microbiol.">
        <title>The Global Catalogue of Microorganisms (GCM) 10K type strain sequencing project: providing services to taxonomists for standard genome sequencing and annotation.</title>
        <authorList>
            <consortium name="The Broad Institute Genomics Platform"/>
            <consortium name="The Broad Institute Genome Sequencing Center for Infectious Disease"/>
            <person name="Wu L."/>
            <person name="Ma J."/>
        </authorList>
    </citation>
    <scope>NUCLEOTIDE SEQUENCE [LARGE SCALE GENOMIC DNA]</scope>
    <source>
        <strain evidence="5">TISTR 1514</strain>
    </source>
</reference>
<evidence type="ECO:0000256" key="3">
    <source>
        <dbReference type="SAM" id="Phobius"/>
    </source>
</evidence>
<feature type="region of interest" description="Disordered" evidence="2">
    <location>
        <begin position="148"/>
        <end position="195"/>
    </location>
</feature>
<evidence type="ECO:0000313" key="5">
    <source>
        <dbReference type="Proteomes" id="UP001597492"/>
    </source>
</evidence>
<feature type="coiled-coil region" evidence="1">
    <location>
        <begin position="69"/>
        <end position="136"/>
    </location>
</feature>
<feature type="transmembrane region" description="Helical" evidence="3">
    <location>
        <begin position="6"/>
        <end position="28"/>
    </location>
</feature>
<evidence type="ECO:0000256" key="2">
    <source>
        <dbReference type="SAM" id="MobiDB-lite"/>
    </source>
</evidence>
<evidence type="ECO:0000313" key="4">
    <source>
        <dbReference type="EMBL" id="MFD2757007.1"/>
    </source>
</evidence>
<comment type="caution">
    <text evidence="4">The sequence shown here is derived from an EMBL/GenBank/DDBJ whole genome shotgun (WGS) entry which is preliminary data.</text>
</comment>
<keyword evidence="3" id="KW-0812">Transmembrane</keyword>
<dbReference type="EMBL" id="JBHUNE010000001">
    <property type="protein sequence ID" value="MFD2757007.1"/>
    <property type="molecule type" value="Genomic_DNA"/>
</dbReference>
<accession>A0ABW5UTP6</accession>
<evidence type="ECO:0000256" key="1">
    <source>
        <dbReference type="SAM" id="Coils"/>
    </source>
</evidence>
<organism evidence="4 5">
    <name type="scientific">Gulosibacter faecalis</name>
    <dbReference type="NCBI Taxonomy" id="272240"/>
    <lineage>
        <taxon>Bacteria</taxon>
        <taxon>Bacillati</taxon>
        <taxon>Actinomycetota</taxon>
        <taxon>Actinomycetes</taxon>
        <taxon>Micrococcales</taxon>
        <taxon>Microbacteriaceae</taxon>
        <taxon>Gulosibacter</taxon>
    </lineage>
</organism>
<feature type="transmembrane region" description="Helical" evidence="3">
    <location>
        <begin position="223"/>
        <end position="242"/>
    </location>
</feature>
<proteinExistence type="predicted"/>
<gene>
    <name evidence="4" type="ORF">ACFSW7_01275</name>
</gene>
<keyword evidence="5" id="KW-1185">Reference proteome</keyword>
<feature type="region of interest" description="Disordered" evidence="2">
    <location>
        <begin position="317"/>
        <end position="339"/>
    </location>
</feature>
<keyword evidence="3" id="KW-1133">Transmembrane helix</keyword>
<keyword evidence="1" id="KW-0175">Coiled coil</keyword>
<sequence length="420" mass="44550">MQEFGGASSIALALIALLAIGFYVPTWVREHNARASDRNAVRLQQTIRALAETAATPQVYEVEATARGVRTQQRELKRARQLEAEAVREQARAEAAQRAAAAKLKLAEARANRQEREAAEAEMADAIARREAVARARAAAARAAQREAEVRAQGETAAERWAGGESGSERAVERKLTGPSPRIGDPAEAAKRRQRGRLAATGTGAFGIVLLVIGLVVGMTGVGIALLVAGVAVAVGAGWMLTRINSVWLAQQHAPVEAPAAPQVAEELEQIAEAKPKQRDIIFFDLETPAADAAPAPANSWTPVPLPKPLYLGRATADEFAGPDGSGPGGGPGGEPAERDQMDVDLAQLLREESERSTQALRDAHRDVATLPSGAHRIRPITVDSASGWSRMGDLDAIVEDAGAGEYDDLDALLRRRRAG</sequence>
<keyword evidence="3" id="KW-0472">Membrane</keyword>
<dbReference type="RefSeq" id="WP_026339760.1">
    <property type="nucleotide sequence ID" value="NZ_JBHUNE010000001.1"/>
</dbReference>